<organism evidence="2 3">
    <name type="scientific">Desulfovibrio legallii</name>
    <dbReference type="NCBI Taxonomy" id="571438"/>
    <lineage>
        <taxon>Bacteria</taxon>
        <taxon>Pseudomonadati</taxon>
        <taxon>Thermodesulfobacteriota</taxon>
        <taxon>Desulfovibrionia</taxon>
        <taxon>Desulfovibrionales</taxon>
        <taxon>Desulfovibrionaceae</taxon>
        <taxon>Desulfovibrio</taxon>
    </lineage>
</organism>
<keyword evidence="3" id="KW-1185">Reference proteome</keyword>
<dbReference type="InterPro" id="IPR019092">
    <property type="entry name" value="SSO2081-like_dom"/>
</dbReference>
<dbReference type="Pfam" id="PF09623">
    <property type="entry name" value="Cas_NE0113"/>
    <property type="match status" value="1"/>
</dbReference>
<reference evidence="3" key="1">
    <citation type="submission" date="2016-10" db="EMBL/GenBank/DDBJ databases">
        <authorList>
            <person name="Varghese N."/>
            <person name="Submissions S."/>
        </authorList>
    </citation>
    <scope>NUCLEOTIDE SEQUENCE [LARGE SCALE GENOMIC DNA]</scope>
    <source>
        <strain evidence="3">KHC7</strain>
    </source>
</reference>
<dbReference type="AlphaFoldDB" id="A0A1G7LLK8"/>
<gene>
    <name evidence="2" type="ORF">SAMN05192586_106121</name>
</gene>
<protein>
    <submittedName>
        <fullName evidence="2">CRISPR-associated protein, Csx6 family</fullName>
    </submittedName>
</protein>
<dbReference type="NCBIfam" id="TIGR02584">
    <property type="entry name" value="cas_NE0113"/>
    <property type="match status" value="1"/>
</dbReference>
<feature type="domain" description="CRISPR system ring nuclease SSO2081-like" evidence="1">
    <location>
        <begin position="13"/>
        <end position="193"/>
    </location>
</feature>
<name>A0A1G7LLK8_9BACT</name>
<proteinExistence type="predicted"/>
<dbReference type="Proteomes" id="UP000199355">
    <property type="component" value="Unassembled WGS sequence"/>
</dbReference>
<accession>A0A1G7LLK8</accession>
<dbReference type="OrthoDB" id="9805822at2"/>
<dbReference type="InterPro" id="IPR013413">
    <property type="entry name" value="CRISPR-assoc_prot_NE0113"/>
</dbReference>
<evidence type="ECO:0000313" key="3">
    <source>
        <dbReference type="Proteomes" id="UP000199355"/>
    </source>
</evidence>
<dbReference type="STRING" id="571438.SAMN05192586_106121"/>
<evidence type="ECO:0000259" key="1">
    <source>
        <dbReference type="Pfam" id="PF09623"/>
    </source>
</evidence>
<evidence type="ECO:0000313" key="2">
    <source>
        <dbReference type="EMBL" id="SDF50266.1"/>
    </source>
</evidence>
<sequence length="353" mass="39061">MPSVLLAVCGLRPQIFTETLYALHQTGDFPRRAIILTTQQGAALSREILLGAGGRIAAFLRDYRLPSDANPLVERDILVPYCRGHPVEDITTKEESEAFQELAMRQAWEWTLDTSGRVNFSLAGGRKTMSASLALAAQCYGRQQDRLFHVLAAPHCEADVQFFYPPPGTEGSAHVILAPVPFPRLRSRLPASFLRQPCRPQDLLDHFSLSDAPDVHVYIRERHLTINARGCTLPPALFALFLWFVRHKKEFPCNGWCASCCGRACFTESSSLLADASGIARLYTMVRASDAAASSTGILDLNQENFMAYKAKLNRRLHRDLGALAAYAAILSLGRRPGVRYGLSAIQSSIHIH</sequence>
<dbReference type="EMBL" id="FNBX01000006">
    <property type="protein sequence ID" value="SDF50266.1"/>
    <property type="molecule type" value="Genomic_DNA"/>
</dbReference>